<evidence type="ECO:0000259" key="2">
    <source>
        <dbReference type="Pfam" id="PF13568"/>
    </source>
</evidence>
<sequence length="239" mass="26304">MKNIVRGLLAAAAVLSFATTASARSGIEAGYLNSRYSFKSAAEGTAAPAGYSQDGFYAGLTQEVRLFAGFHIQTGLYYLYLTSRERREYVDLVTNGGRTDHYLSVPIMLKYKIGLPFMKISLFAGPTLSAGLVSKEKYTVAGQYAGATVNGDISYNFYTGNVKYDGVNVPADASDPYAGMLSNWLYNRFDVQIGAGVGLEFFRFLEVRAGYDWGLIDRYRGDGIEVNRDQFYVSVGIRF</sequence>
<reference evidence="3" key="2">
    <citation type="journal article" date="2021" name="PeerJ">
        <title>Extensive microbial diversity within the chicken gut microbiome revealed by metagenomics and culture.</title>
        <authorList>
            <person name="Gilroy R."/>
            <person name="Ravi A."/>
            <person name="Getino M."/>
            <person name="Pursley I."/>
            <person name="Horton D.L."/>
            <person name="Alikhan N.F."/>
            <person name="Baker D."/>
            <person name="Gharbi K."/>
            <person name="Hall N."/>
            <person name="Watson M."/>
            <person name="Adriaenssens E.M."/>
            <person name="Foster-Nyarko E."/>
            <person name="Jarju S."/>
            <person name="Secka A."/>
            <person name="Antonio M."/>
            <person name="Oren A."/>
            <person name="Chaudhuri R.R."/>
            <person name="La Ragione R."/>
            <person name="Hildebrand F."/>
            <person name="Pallen M.J."/>
        </authorList>
    </citation>
    <scope>NUCLEOTIDE SEQUENCE</scope>
    <source>
        <strain evidence="3">D5-748</strain>
    </source>
</reference>
<proteinExistence type="predicted"/>
<dbReference type="Proteomes" id="UP000823619">
    <property type="component" value="Unassembled WGS sequence"/>
</dbReference>
<dbReference type="EMBL" id="JADIMO010000043">
    <property type="protein sequence ID" value="MBO8444812.1"/>
    <property type="molecule type" value="Genomic_DNA"/>
</dbReference>
<name>A0A9D9HCL7_9BACT</name>
<gene>
    <name evidence="3" type="ORF">IAC23_03830</name>
</gene>
<dbReference type="AlphaFoldDB" id="A0A9D9HCL7"/>
<evidence type="ECO:0000313" key="3">
    <source>
        <dbReference type="EMBL" id="MBO8444812.1"/>
    </source>
</evidence>
<comment type="caution">
    <text evidence="3">The sequence shown here is derived from an EMBL/GenBank/DDBJ whole genome shotgun (WGS) entry which is preliminary data.</text>
</comment>
<feature type="domain" description="Outer membrane protein beta-barrel" evidence="2">
    <location>
        <begin position="24"/>
        <end position="217"/>
    </location>
</feature>
<evidence type="ECO:0000256" key="1">
    <source>
        <dbReference type="SAM" id="SignalP"/>
    </source>
</evidence>
<feature type="chain" id="PRO_5039325285" evidence="1">
    <location>
        <begin position="24"/>
        <end position="239"/>
    </location>
</feature>
<dbReference type="Pfam" id="PF13568">
    <property type="entry name" value="OMP_b-brl_2"/>
    <property type="match status" value="1"/>
</dbReference>
<organism evidence="3 4">
    <name type="scientific">Candidatus Cryptobacteroides merdavium</name>
    <dbReference type="NCBI Taxonomy" id="2840769"/>
    <lineage>
        <taxon>Bacteria</taxon>
        <taxon>Pseudomonadati</taxon>
        <taxon>Bacteroidota</taxon>
        <taxon>Bacteroidia</taxon>
        <taxon>Bacteroidales</taxon>
        <taxon>Candidatus Cryptobacteroides</taxon>
    </lineage>
</organism>
<protein>
    <submittedName>
        <fullName evidence="3">PorT family protein</fullName>
    </submittedName>
</protein>
<evidence type="ECO:0000313" key="4">
    <source>
        <dbReference type="Proteomes" id="UP000823619"/>
    </source>
</evidence>
<dbReference type="InterPro" id="IPR025665">
    <property type="entry name" value="Beta-barrel_OMP_2"/>
</dbReference>
<accession>A0A9D9HCL7</accession>
<feature type="signal peptide" evidence="1">
    <location>
        <begin position="1"/>
        <end position="23"/>
    </location>
</feature>
<keyword evidence="1" id="KW-0732">Signal</keyword>
<reference evidence="3" key="1">
    <citation type="submission" date="2020-10" db="EMBL/GenBank/DDBJ databases">
        <authorList>
            <person name="Gilroy R."/>
        </authorList>
    </citation>
    <scope>NUCLEOTIDE SEQUENCE</scope>
    <source>
        <strain evidence="3">D5-748</strain>
    </source>
</reference>